<proteinExistence type="predicted"/>
<accession>G9ZCT5</accession>
<comment type="caution">
    <text evidence="1">The sequence shown here is derived from an EMBL/GenBank/DDBJ whole genome shotgun (WGS) entry which is preliminary data.</text>
</comment>
<dbReference type="STRING" id="797473.HMPREF9080_00563"/>
<evidence type="ECO:0000313" key="2">
    <source>
        <dbReference type="Proteomes" id="UP000004750"/>
    </source>
</evidence>
<sequence length="41" mass="4631">MFAEIFADAFFLGERISHNGINLGRLEDAQSAEKFGKLMQQ</sequence>
<evidence type="ECO:0000313" key="1">
    <source>
        <dbReference type="EMBL" id="EHM55667.1"/>
    </source>
</evidence>
<protein>
    <submittedName>
        <fullName evidence="1">Uncharacterized protein</fullName>
    </submittedName>
</protein>
<dbReference type="EMBL" id="AGCM01000026">
    <property type="protein sequence ID" value="EHM55667.1"/>
    <property type="molecule type" value="Genomic_DNA"/>
</dbReference>
<dbReference type="HOGENOM" id="CLU_3267473_0_0_6"/>
<reference evidence="1 2" key="1">
    <citation type="submission" date="2011-08" db="EMBL/GenBank/DDBJ databases">
        <authorList>
            <person name="Weinstock G."/>
            <person name="Sodergren E."/>
            <person name="Clifton S."/>
            <person name="Fulton L."/>
            <person name="Fulton B."/>
            <person name="Courtney L."/>
            <person name="Fronick C."/>
            <person name="Harrison M."/>
            <person name="Strong C."/>
            <person name="Farmer C."/>
            <person name="Delahaunty K."/>
            <person name="Markovic C."/>
            <person name="Hall O."/>
            <person name="Minx P."/>
            <person name="Tomlinson C."/>
            <person name="Mitreva M."/>
            <person name="Hou S."/>
            <person name="Chen J."/>
            <person name="Wollam A."/>
            <person name="Pepin K.H."/>
            <person name="Johnson M."/>
            <person name="Bhonagiri V."/>
            <person name="Zhang X."/>
            <person name="Suruliraj S."/>
            <person name="Warren W."/>
            <person name="Chinwalla A."/>
            <person name="Mardis E.R."/>
            <person name="Wilson R.K."/>
        </authorList>
    </citation>
    <scope>NUCLEOTIDE SEQUENCE [LARGE SCALE GENOMIC DNA]</scope>
    <source>
        <strain evidence="1 2">F0432</strain>
    </source>
</reference>
<dbReference type="AlphaFoldDB" id="G9ZCT5"/>
<name>G9ZCT5_9GAMM</name>
<gene>
    <name evidence="1" type="ORF">HMPREF9080_00563</name>
</gene>
<organism evidence="1 2">
    <name type="scientific">Cardiobacterium valvarum F0432</name>
    <dbReference type="NCBI Taxonomy" id="797473"/>
    <lineage>
        <taxon>Bacteria</taxon>
        <taxon>Pseudomonadati</taxon>
        <taxon>Pseudomonadota</taxon>
        <taxon>Gammaproteobacteria</taxon>
        <taxon>Cardiobacteriales</taxon>
        <taxon>Cardiobacteriaceae</taxon>
        <taxon>Cardiobacterium</taxon>
    </lineage>
</organism>
<dbReference type="Proteomes" id="UP000004750">
    <property type="component" value="Unassembled WGS sequence"/>
</dbReference>